<keyword evidence="3" id="KW-1185">Reference proteome</keyword>
<evidence type="ECO:0000313" key="3">
    <source>
        <dbReference type="Proteomes" id="UP000316968"/>
    </source>
</evidence>
<dbReference type="Proteomes" id="UP000316968">
    <property type="component" value="Chromosome"/>
</dbReference>
<name>A0A4Y6UY80_SACBS</name>
<sequence length="146" mass="16895">MELTSEQARRQEGHKINQTASTLGNIDFFMNNVMNISEATRKNKLALVLEEFSTEDGEENVYIIQNSKKKEAAGVVTSLRHYRAKEERLKELQDELLRLSEENLMLKAKEREHQPSLSFAEAVQNMQLDEEDLKDIFDHADEVNID</sequence>
<reference evidence="2 3" key="1">
    <citation type="submission" date="2019-06" db="EMBL/GenBank/DDBJ databases">
        <title>Saccharibacillus brassicae sp. nov., an endophytic bacterium isolated from Chinese cabbage seeds (Brassica pekinensis).</title>
        <authorList>
            <person name="Jiang L."/>
            <person name="Lee J."/>
            <person name="Kim S.W."/>
        </authorList>
    </citation>
    <scope>NUCLEOTIDE SEQUENCE [LARGE SCALE GENOMIC DNA]</scope>
    <source>
        <strain evidence="3">KCTC 43072 / ATSA2</strain>
    </source>
</reference>
<organism evidence="2 3">
    <name type="scientific">Saccharibacillus brassicae</name>
    <dbReference type="NCBI Taxonomy" id="2583377"/>
    <lineage>
        <taxon>Bacteria</taxon>
        <taxon>Bacillati</taxon>
        <taxon>Bacillota</taxon>
        <taxon>Bacilli</taxon>
        <taxon>Bacillales</taxon>
        <taxon>Paenibacillaceae</taxon>
        <taxon>Saccharibacillus</taxon>
    </lineage>
</organism>
<feature type="coiled-coil region" evidence="1">
    <location>
        <begin position="75"/>
        <end position="109"/>
    </location>
</feature>
<dbReference type="KEGG" id="saca:FFV09_15380"/>
<dbReference type="EMBL" id="CP041217">
    <property type="protein sequence ID" value="QDH22104.1"/>
    <property type="molecule type" value="Genomic_DNA"/>
</dbReference>
<proteinExistence type="predicted"/>
<evidence type="ECO:0000256" key="1">
    <source>
        <dbReference type="SAM" id="Coils"/>
    </source>
</evidence>
<gene>
    <name evidence="2" type="ORF">FFV09_15380</name>
</gene>
<dbReference type="AlphaFoldDB" id="A0A4Y6UY80"/>
<evidence type="ECO:0000313" key="2">
    <source>
        <dbReference type="EMBL" id="QDH22104.1"/>
    </source>
</evidence>
<accession>A0A4Y6UY80</accession>
<keyword evidence="1" id="KW-0175">Coiled coil</keyword>
<dbReference type="RefSeq" id="WP_141448648.1">
    <property type="nucleotide sequence ID" value="NZ_CP041217.1"/>
</dbReference>
<protein>
    <submittedName>
        <fullName evidence="2">Uncharacterized protein</fullName>
    </submittedName>
</protein>